<feature type="region of interest" description="Disordered" evidence="4">
    <location>
        <begin position="1"/>
        <end position="26"/>
    </location>
</feature>
<comment type="caution">
    <text evidence="8">The sequence shown here is derived from an EMBL/GenBank/DDBJ whole genome shotgun (WGS) entry which is preliminary data.</text>
</comment>
<organism evidence="8 9">
    <name type="scientific">Albugo candida</name>
    <dbReference type="NCBI Taxonomy" id="65357"/>
    <lineage>
        <taxon>Eukaryota</taxon>
        <taxon>Sar</taxon>
        <taxon>Stramenopiles</taxon>
        <taxon>Oomycota</taxon>
        <taxon>Peronosporomycetes</taxon>
        <taxon>Albuginales</taxon>
        <taxon>Albuginaceae</taxon>
        <taxon>Albugo</taxon>
    </lineage>
</organism>
<dbReference type="STRING" id="65357.A0A024FZ97"/>
<keyword evidence="9" id="KW-1185">Reference proteome</keyword>
<feature type="compositionally biased region" description="Basic residues" evidence="4">
    <location>
        <begin position="947"/>
        <end position="964"/>
    </location>
</feature>
<evidence type="ECO:0000259" key="7">
    <source>
        <dbReference type="PROSITE" id="PS50020"/>
    </source>
</evidence>
<evidence type="ECO:0000256" key="3">
    <source>
        <dbReference type="PROSITE-ProRule" id="PRU00023"/>
    </source>
</evidence>
<dbReference type="InterPro" id="IPR035892">
    <property type="entry name" value="C2_domain_sf"/>
</dbReference>
<dbReference type="InterPro" id="IPR001849">
    <property type="entry name" value="PH_domain"/>
</dbReference>
<dbReference type="AlphaFoldDB" id="A0A024FZ97"/>
<dbReference type="SUPFAM" id="SSF50729">
    <property type="entry name" value="PH domain-like"/>
    <property type="match status" value="1"/>
</dbReference>
<dbReference type="PANTHER" id="PTHR24198:SF165">
    <property type="entry name" value="ANKYRIN REPEAT-CONTAINING PROTEIN-RELATED"/>
    <property type="match status" value="1"/>
</dbReference>
<proteinExistence type="predicted"/>
<dbReference type="InterPro" id="IPR001202">
    <property type="entry name" value="WW_dom"/>
</dbReference>
<dbReference type="InterPro" id="IPR036020">
    <property type="entry name" value="WW_dom_sf"/>
</dbReference>
<accession>A0A024FZ97</accession>
<evidence type="ECO:0000313" key="9">
    <source>
        <dbReference type="Proteomes" id="UP000053237"/>
    </source>
</evidence>
<reference evidence="8 9" key="1">
    <citation type="submission" date="2012-05" db="EMBL/GenBank/DDBJ databases">
        <title>Recombination and specialization in a pathogen metapopulation.</title>
        <authorList>
            <person name="Gardiner A."/>
            <person name="Kemen E."/>
            <person name="Schultz-Larsen T."/>
            <person name="MacLean D."/>
            <person name="Van Oosterhout C."/>
            <person name="Jones J.D.G."/>
        </authorList>
    </citation>
    <scope>NUCLEOTIDE SEQUENCE [LARGE SCALE GENOMIC DNA]</scope>
    <source>
        <strain evidence="8 9">Ac Nc2</strain>
    </source>
</reference>
<dbReference type="CDD" id="cd00030">
    <property type="entry name" value="C2"/>
    <property type="match status" value="1"/>
</dbReference>
<evidence type="ECO:0008006" key="10">
    <source>
        <dbReference type="Google" id="ProtNLM"/>
    </source>
</evidence>
<feature type="domain" description="C2" evidence="6">
    <location>
        <begin position="159"/>
        <end position="300"/>
    </location>
</feature>
<dbReference type="InParanoid" id="A0A024FZ97"/>
<dbReference type="Gene3D" id="2.20.70.10">
    <property type="match status" value="1"/>
</dbReference>
<dbReference type="EMBL" id="CAIX01000004">
    <property type="protein sequence ID" value="CCI39879.1"/>
    <property type="molecule type" value="Genomic_DNA"/>
</dbReference>
<dbReference type="Gene3D" id="2.30.29.30">
    <property type="entry name" value="Pleckstrin-homology domain (PH domain)/Phosphotyrosine-binding domain (PTB)"/>
    <property type="match status" value="1"/>
</dbReference>
<feature type="domain" description="WW" evidence="7">
    <location>
        <begin position="903"/>
        <end position="930"/>
    </location>
</feature>
<dbReference type="SMART" id="SM00239">
    <property type="entry name" value="C2"/>
    <property type="match status" value="1"/>
</dbReference>
<feature type="repeat" description="ANK" evidence="3">
    <location>
        <begin position="648"/>
        <end position="680"/>
    </location>
</feature>
<dbReference type="SMART" id="SM00456">
    <property type="entry name" value="WW"/>
    <property type="match status" value="1"/>
</dbReference>
<sequence length="964" mass="106827">MSATHKLSASPDGSHSPTDTRTSTIASVRRVYPPYSTDIITNDQSDSEGTWLDSRYQIVKKSCIPSTAPAHSKSILQMFKGLSSSLQTKYLTVPVVSADLEENALERHEPWRTTLSHQTTRNNTVITGTSSLSLIPEVVIHEPGTSAPIDGQPRDIPVLIGKTRELGQYNASHGEKSLMLSVDVLKAVNLSKIDKFGTQSNYLELRICDASHLIKKTTSCAFNTLALQNHTETHKKGGSEAIWNEQFSVSIESKEEQSLHIAVKTSNKSLVGETHIPLQCTSSEVLEDWYSVYAPSSDLSPDKESGRVRLRLKIVNTSPQDSTLLSVKVPKVEPLLESSASRVPVVLSRGSLFYKVAYHQRFVKMLGSSSSSSSASFSAPKRQWIMVEEFNAKYKEALISWAGPQGSGPSRFLRLSQVQEIRLGHQTPPFERLIKQSKTAMVLSTTLNGAAAATMAMLEQDRCFSVITSSRSLDLIASSKDEAHTWVVQLRLLISPNCEAQSPSPPTPKPTRKGFLQALMPDSAIKETSLSIAKLPTTSYRSIDILQLAKNHNWDQLDQVFKSGFEIDKMVEKQNGDTPLLLACRIGDVQLVDVCLAHHAKNDPHPDFGDTAVQLAVRNGHGQCLSRVLATAASRRMDQEIVNHMNSDNESPLHVAARRGDLDCIQILCHHGADFAVLDVNGRTPIHCAVFGNHCECIAYLIDVGSDAIINEPDTLTGNTPLHDAARLGYSRLVKLLLQSAADVTAFNHAHKTPYELALGQNHIKCANFIAKYHTKVHSDRTTREAQPRTWTGSRSCHIRTEAQLFSNAQPMSPRNQVRRALAENPSLRNKLARQHIHQPWLSAREYSSQEHREVSTIGSQSERIIRADCERISAIHPIPLRAVRSHGRQSSVAHKAQSRDIWQTCYTSEGHSYYVHGITGESRWESPYLTENQAKAEQASPDAIGRMRRPATRTEQHRRKAGH</sequence>
<dbReference type="SUPFAM" id="SSF48403">
    <property type="entry name" value="Ankyrin repeat"/>
    <property type="match status" value="1"/>
</dbReference>
<dbReference type="PROSITE" id="PS50003">
    <property type="entry name" value="PH_DOMAIN"/>
    <property type="match status" value="1"/>
</dbReference>
<feature type="repeat" description="ANK" evidence="3">
    <location>
        <begin position="681"/>
        <end position="713"/>
    </location>
</feature>
<dbReference type="Proteomes" id="UP000053237">
    <property type="component" value="Unassembled WGS sequence"/>
</dbReference>
<feature type="repeat" description="ANK" evidence="3">
    <location>
        <begin position="717"/>
        <end position="749"/>
    </location>
</feature>
<evidence type="ECO:0000256" key="1">
    <source>
        <dbReference type="ARBA" id="ARBA00022737"/>
    </source>
</evidence>
<gene>
    <name evidence="8" type="ORF">BN9_006630</name>
</gene>
<dbReference type="Pfam" id="PF00168">
    <property type="entry name" value="C2"/>
    <property type="match status" value="1"/>
</dbReference>
<dbReference type="InterPro" id="IPR036770">
    <property type="entry name" value="Ankyrin_rpt-contain_sf"/>
</dbReference>
<dbReference type="InterPro" id="IPR000008">
    <property type="entry name" value="C2_dom"/>
</dbReference>
<dbReference type="CDD" id="cd00201">
    <property type="entry name" value="WW"/>
    <property type="match status" value="1"/>
</dbReference>
<dbReference type="PROSITE" id="PS50004">
    <property type="entry name" value="C2"/>
    <property type="match status" value="1"/>
</dbReference>
<dbReference type="Gene3D" id="2.60.40.150">
    <property type="entry name" value="C2 domain"/>
    <property type="match status" value="1"/>
</dbReference>
<dbReference type="Pfam" id="PF00023">
    <property type="entry name" value="Ank"/>
    <property type="match status" value="1"/>
</dbReference>
<protein>
    <recommendedName>
        <fullName evidence="10">WW domain-containing protein</fullName>
    </recommendedName>
</protein>
<dbReference type="SMART" id="SM00233">
    <property type="entry name" value="PH"/>
    <property type="match status" value="1"/>
</dbReference>
<dbReference type="PROSITE" id="PS50088">
    <property type="entry name" value="ANK_REPEAT"/>
    <property type="match status" value="3"/>
</dbReference>
<dbReference type="SMART" id="SM00248">
    <property type="entry name" value="ANK"/>
    <property type="match status" value="6"/>
</dbReference>
<keyword evidence="1" id="KW-0677">Repeat</keyword>
<dbReference type="InterPro" id="IPR011993">
    <property type="entry name" value="PH-like_dom_sf"/>
</dbReference>
<dbReference type="Pfam" id="PF12796">
    <property type="entry name" value="Ank_2"/>
    <property type="match status" value="2"/>
</dbReference>
<dbReference type="InterPro" id="IPR002110">
    <property type="entry name" value="Ankyrin_rpt"/>
</dbReference>
<name>A0A024FZ97_9STRA</name>
<dbReference type="SUPFAM" id="SSF51045">
    <property type="entry name" value="WW domain"/>
    <property type="match status" value="1"/>
</dbReference>
<evidence type="ECO:0000313" key="8">
    <source>
        <dbReference type="EMBL" id="CCI39879.1"/>
    </source>
</evidence>
<keyword evidence="2 3" id="KW-0040">ANK repeat</keyword>
<evidence type="ECO:0000256" key="4">
    <source>
        <dbReference type="SAM" id="MobiDB-lite"/>
    </source>
</evidence>
<dbReference type="SUPFAM" id="SSF49562">
    <property type="entry name" value="C2 domain (Calcium/lipid-binding domain, CaLB)"/>
    <property type="match status" value="1"/>
</dbReference>
<dbReference type="PANTHER" id="PTHR24198">
    <property type="entry name" value="ANKYRIN REPEAT AND PROTEIN KINASE DOMAIN-CONTAINING PROTEIN"/>
    <property type="match status" value="1"/>
</dbReference>
<dbReference type="PROSITE" id="PS50297">
    <property type="entry name" value="ANK_REP_REGION"/>
    <property type="match status" value="3"/>
</dbReference>
<dbReference type="Gene3D" id="1.25.40.20">
    <property type="entry name" value="Ankyrin repeat-containing domain"/>
    <property type="match status" value="1"/>
</dbReference>
<evidence type="ECO:0000259" key="5">
    <source>
        <dbReference type="PROSITE" id="PS50003"/>
    </source>
</evidence>
<feature type="region of interest" description="Disordered" evidence="4">
    <location>
        <begin position="934"/>
        <end position="964"/>
    </location>
</feature>
<evidence type="ECO:0000256" key="2">
    <source>
        <dbReference type="ARBA" id="ARBA00023043"/>
    </source>
</evidence>
<dbReference type="OrthoDB" id="1668162at2759"/>
<dbReference type="PROSITE" id="PS50020">
    <property type="entry name" value="WW_DOMAIN_2"/>
    <property type="match status" value="1"/>
</dbReference>
<feature type="domain" description="PH" evidence="5">
    <location>
        <begin position="345"/>
        <end position="495"/>
    </location>
</feature>
<evidence type="ECO:0000259" key="6">
    <source>
        <dbReference type="PROSITE" id="PS50004"/>
    </source>
</evidence>